<evidence type="ECO:0000256" key="1">
    <source>
        <dbReference type="SAM" id="MobiDB-lite"/>
    </source>
</evidence>
<dbReference type="Proteomes" id="UP000887013">
    <property type="component" value="Unassembled WGS sequence"/>
</dbReference>
<reference evidence="2" key="1">
    <citation type="submission" date="2020-08" db="EMBL/GenBank/DDBJ databases">
        <title>Multicomponent nature underlies the extraordinary mechanical properties of spider dragline silk.</title>
        <authorList>
            <person name="Kono N."/>
            <person name="Nakamura H."/>
            <person name="Mori M."/>
            <person name="Yoshida Y."/>
            <person name="Ohtoshi R."/>
            <person name="Malay A.D."/>
            <person name="Moran D.A.P."/>
            <person name="Tomita M."/>
            <person name="Numata K."/>
            <person name="Arakawa K."/>
        </authorList>
    </citation>
    <scope>NUCLEOTIDE SEQUENCE</scope>
</reference>
<dbReference type="EMBL" id="BMAW01050772">
    <property type="protein sequence ID" value="GFS76884.1"/>
    <property type="molecule type" value="Genomic_DNA"/>
</dbReference>
<feature type="region of interest" description="Disordered" evidence="1">
    <location>
        <begin position="1"/>
        <end position="20"/>
    </location>
</feature>
<proteinExistence type="predicted"/>
<evidence type="ECO:0000313" key="2">
    <source>
        <dbReference type="EMBL" id="GFS76884.1"/>
    </source>
</evidence>
<accession>A0A8X6T687</accession>
<name>A0A8X6T687_NEPPI</name>
<feature type="region of interest" description="Disordered" evidence="1">
    <location>
        <begin position="59"/>
        <end position="80"/>
    </location>
</feature>
<feature type="compositionally biased region" description="Polar residues" evidence="1">
    <location>
        <begin position="68"/>
        <end position="80"/>
    </location>
</feature>
<comment type="caution">
    <text evidence="2">The sequence shown here is derived from an EMBL/GenBank/DDBJ whole genome shotgun (WGS) entry which is preliminary data.</text>
</comment>
<protein>
    <submittedName>
        <fullName evidence="2">Uncharacterized protein</fullName>
    </submittedName>
</protein>
<gene>
    <name evidence="2" type="ORF">NPIL_397091</name>
</gene>
<evidence type="ECO:0000313" key="3">
    <source>
        <dbReference type="Proteomes" id="UP000887013"/>
    </source>
</evidence>
<sequence>MSIERVTGLGRRSIIPQAGMDEKTPSRWAFYFFTGGSRSNRPMHRSIIHTSWDGREELKSNRLRLHGPSSTSWDGQKNSK</sequence>
<organism evidence="2 3">
    <name type="scientific">Nephila pilipes</name>
    <name type="common">Giant wood spider</name>
    <name type="synonym">Nephila maculata</name>
    <dbReference type="NCBI Taxonomy" id="299642"/>
    <lineage>
        <taxon>Eukaryota</taxon>
        <taxon>Metazoa</taxon>
        <taxon>Ecdysozoa</taxon>
        <taxon>Arthropoda</taxon>
        <taxon>Chelicerata</taxon>
        <taxon>Arachnida</taxon>
        <taxon>Araneae</taxon>
        <taxon>Araneomorphae</taxon>
        <taxon>Entelegynae</taxon>
        <taxon>Araneoidea</taxon>
        <taxon>Nephilidae</taxon>
        <taxon>Nephila</taxon>
    </lineage>
</organism>
<dbReference type="AlphaFoldDB" id="A0A8X6T687"/>
<keyword evidence="3" id="KW-1185">Reference proteome</keyword>